<dbReference type="Gene3D" id="3.80.10.10">
    <property type="entry name" value="Ribonuclease Inhibitor"/>
    <property type="match status" value="2"/>
</dbReference>
<dbReference type="Gene3D" id="3.40.50.300">
    <property type="entry name" value="P-loop containing nucleotide triphosphate hydrolases"/>
    <property type="match status" value="1"/>
</dbReference>
<dbReference type="GO" id="GO:0043531">
    <property type="term" value="F:ADP binding"/>
    <property type="evidence" value="ECO:0007669"/>
    <property type="project" value="InterPro"/>
</dbReference>
<dbReference type="InterPro" id="IPR002182">
    <property type="entry name" value="NB-ARC"/>
</dbReference>
<sequence>MADAIVSEVVGRIATMLEDKIRYEFNLVRGVKDQLRYLSKKLNTIREVLDDAEKRGVNEESVKSWLKKLEATAYEMEDILDEWNYYSLLKDKMEPKQKIGCSFFRSSCLCFKKVSVRRDIAKKTENVKAMLEQIYEERKEFDFVMAPPTTDPVPTPWRVQSTPFVDLTKVHGVDIHHKKEDIVRKLMLNGGHTQVLSIVGTGGLGKTTLAKLVYNDERVKDCFELRIWICVSDPFDVAGIAIGIVNKVGIQEIPPNSNQLALVLEKLEASISGKKFLLVLDDVWTEDNTKWEPLKISLQCGAAGSKILVTTRKETVAKMVGTLNDDMYHPNKLSEEECWSLLCDTSLLGKSNKEYGKFEVFGKKIARKCNGLPLAAIVLGTLLQLKDLEGWEHVEKSEIWQLENAKVELFPHLVLSYNDLSPALKRCFSYCAVYPKDHQIHARTLIEEWMAQGYLGSDSGNGALELKGRENLRNLAMRCLIQDIEKSESGEQIERCKMHDIVHDFAMFLRKNDDKERSCQACDSSLVSHVQEYRSLWDRYYKPPVDERDGSYKVCDCMKSLRVLRIDSHNLVGIETLIHLRWLDCSYIELPKDGLEIICRLYFLQTLLLSECGLTVIPREIGNLNQLRRLDLSQNFIVDELLGSVCSLIELRSLSLERCFLEVIPQEIGNLVKLRELDLSHNYVMELPESICSLVKLRELDLSENDRMKELPESICSLVELQILKIEGTSINCVPEALGELSNLRTLQLRKIKVGSQYNKLGFLKKLYPHLTTESLDLGIYWSSMSEMEELVEDARQAELQTFLQKLESLNIYFSVKMNEMEQSSSSSSMWMEVAEALVPHHNLKRLVIGGYKGSRLPHLMSSPHNYIKEIHLTLLSEVSSLPAMGKLPFLQILEFCHLDELMFVGREFLGIESSCDDVVVAFPKLKELHFSHCSKWEEWEDITEEEEESAAISIMPYLTELTISICESLKKLPHRLLHKVSSSLRILSIYGSSELSKTYREDKEGPAWRSISQHNPQLRLYP</sequence>
<feature type="domain" description="Disease resistance protein winged helix" evidence="9">
    <location>
        <begin position="433"/>
        <end position="506"/>
    </location>
</feature>
<dbReference type="InterPro" id="IPR042197">
    <property type="entry name" value="Apaf_helical"/>
</dbReference>
<dbReference type="InterPro" id="IPR001611">
    <property type="entry name" value="Leu-rich_rpt"/>
</dbReference>
<evidence type="ECO:0000313" key="11">
    <source>
        <dbReference type="EMBL" id="KAG6395707.1"/>
    </source>
</evidence>
<keyword evidence="6" id="KW-0067">ATP-binding</keyword>
<proteinExistence type="inferred from homology"/>
<dbReference type="PANTHER" id="PTHR36766:SF40">
    <property type="entry name" value="DISEASE RESISTANCE PROTEIN RGA3"/>
    <property type="match status" value="1"/>
</dbReference>
<dbReference type="InterPro" id="IPR027417">
    <property type="entry name" value="P-loop_NTPase"/>
</dbReference>
<organism evidence="11">
    <name type="scientific">Salvia splendens</name>
    <name type="common">Scarlet sage</name>
    <dbReference type="NCBI Taxonomy" id="180675"/>
    <lineage>
        <taxon>Eukaryota</taxon>
        <taxon>Viridiplantae</taxon>
        <taxon>Streptophyta</taxon>
        <taxon>Embryophyta</taxon>
        <taxon>Tracheophyta</taxon>
        <taxon>Spermatophyta</taxon>
        <taxon>Magnoliopsida</taxon>
        <taxon>eudicotyledons</taxon>
        <taxon>Gunneridae</taxon>
        <taxon>Pentapetalae</taxon>
        <taxon>asterids</taxon>
        <taxon>lamiids</taxon>
        <taxon>Lamiales</taxon>
        <taxon>Lamiaceae</taxon>
        <taxon>Nepetoideae</taxon>
        <taxon>Mentheae</taxon>
        <taxon>Salviinae</taxon>
        <taxon>Salvia</taxon>
        <taxon>Salvia subgen. Calosphace</taxon>
        <taxon>core Calosphace</taxon>
    </lineage>
</organism>
<dbReference type="SUPFAM" id="SSF52047">
    <property type="entry name" value="RNI-like"/>
    <property type="match status" value="1"/>
</dbReference>
<feature type="domain" description="NB-ARC" evidence="7">
    <location>
        <begin position="178"/>
        <end position="345"/>
    </location>
</feature>
<dbReference type="GO" id="GO:0051607">
    <property type="term" value="P:defense response to virus"/>
    <property type="evidence" value="ECO:0007669"/>
    <property type="project" value="UniProtKB-ARBA"/>
</dbReference>
<protein>
    <recommendedName>
        <fullName evidence="13">Disease resistance protein RPM1</fullName>
    </recommendedName>
</protein>
<keyword evidence="5" id="KW-0611">Plant defense</keyword>
<dbReference type="Gene3D" id="1.20.5.4130">
    <property type="match status" value="1"/>
</dbReference>
<dbReference type="InterPro" id="IPR041118">
    <property type="entry name" value="Rx_N"/>
</dbReference>
<dbReference type="GO" id="GO:0005524">
    <property type="term" value="F:ATP binding"/>
    <property type="evidence" value="ECO:0007669"/>
    <property type="project" value="UniProtKB-KW"/>
</dbReference>
<keyword evidence="12" id="KW-1185">Reference proteome</keyword>
<reference evidence="11" key="1">
    <citation type="submission" date="2018-01" db="EMBL/GenBank/DDBJ databases">
        <authorList>
            <person name="Mao J.F."/>
        </authorList>
    </citation>
    <scope>NUCLEOTIDE SEQUENCE</scope>
    <source>
        <strain evidence="11">Huo1</strain>
        <tissue evidence="11">Leaf</tissue>
    </source>
</reference>
<dbReference type="InterPro" id="IPR003591">
    <property type="entry name" value="Leu-rich_rpt_typical-subtyp"/>
</dbReference>
<evidence type="ECO:0000256" key="3">
    <source>
        <dbReference type="ARBA" id="ARBA00022737"/>
    </source>
</evidence>
<comment type="caution">
    <text evidence="11">The sequence shown here is derived from an EMBL/GenBank/DDBJ whole genome shotgun (WGS) entry which is preliminary data.</text>
</comment>
<dbReference type="SUPFAM" id="SSF52058">
    <property type="entry name" value="L domain-like"/>
    <property type="match status" value="1"/>
</dbReference>
<dbReference type="PANTHER" id="PTHR36766">
    <property type="entry name" value="PLANT BROAD-SPECTRUM MILDEW RESISTANCE PROTEIN RPW8"/>
    <property type="match status" value="1"/>
</dbReference>
<evidence type="ECO:0000256" key="2">
    <source>
        <dbReference type="ARBA" id="ARBA00022614"/>
    </source>
</evidence>
<dbReference type="Pfam" id="PF23559">
    <property type="entry name" value="WHD_DRP"/>
    <property type="match status" value="1"/>
</dbReference>
<evidence type="ECO:0000256" key="1">
    <source>
        <dbReference type="ARBA" id="ARBA00008894"/>
    </source>
</evidence>
<dbReference type="PRINTS" id="PR00364">
    <property type="entry name" value="DISEASERSIST"/>
</dbReference>
<feature type="domain" description="Disease resistance R13L4/SHOC-2-like LRR" evidence="10">
    <location>
        <begin position="651"/>
        <end position="938"/>
    </location>
</feature>
<comment type="similarity">
    <text evidence="1">Belongs to the disease resistance NB-LRR family.</text>
</comment>
<gene>
    <name evidence="11" type="ORF">SASPL_141831</name>
</gene>
<evidence type="ECO:0000259" key="10">
    <source>
        <dbReference type="Pfam" id="PF23598"/>
    </source>
</evidence>
<dbReference type="Pfam" id="PF23598">
    <property type="entry name" value="LRR_14"/>
    <property type="match status" value="1"/>
</dbReference>
<dbReference type="InterPro" id="IPR055414">
    <property type="entry name" value="LRR_R13L4/SHOC2-like"/>
</dbReference>
<reference evidence="11" key="2">
    <citation type="submission" date="2020-08" db="EMBL/GenBank/DDBJ databases">
        <title>Plant Genome Project.</title>
        <authorList>
            <person name="Zhang R.-G."/>
        </authorList>
    </citation>
    <scope>NUCLEOTIDE SEQUENCE</scope>
    <source>
        <strain evidence="11">Huo1</strain>
        <tissue evidence="11">Leaf</tissue>
    </source>
</reference>
<dbReference type="OrthoDB" id="909721at2759"/>
<keyword evidence="4" id="KW-0547">Nucleotide-binding</keyword>
<evidence type="ECO:0000256" key="6">
    <source>
        <dbReference type="ARBA" id="ARBA00022840"/>
    </source>
</evidence>
<dbReference type="InterPro" id="IPR058922">
    <property type="entry name" value="WHD_DRP"/>
</dbReference>
<dbReference type="CDD" id="cd14798">
    <property type="entry name" value="RX-CC_like"/>
    <property type="match status" value="1"/>
</dbReference>
<dbReference type="Pfam" id="PF18052">
    <property type="entry name" value="Rx_N"/>
    <property type="match status" value="1"/>
</dbReference>
<dbReference type="EMBL" id="PNBA02000016">
    <property type="protein sequence ID" value="KAG6395707.1"/>
    <property type="molecule type" value="Genomic_DNA"/>
</dbReference>
<dbReference type="Proteomes" id="UP000298416">
    <property type="component" value="Unassembled WGS sequence"/>
</dbReference>
<dbReference type="Pfam" id="PF00931">
    <property type="entry name" value="NB-ARC"/>
    <property type="match status" value="1"/>
</dbReference>
<dbReference type="Gene3D" id="1.10.8.430">
    <property type="entry name" value="Helical domain of apoptotic protease-activating factors"/>
    <property type="match status" value="1"/>
</dbReference>
<accession>A0A8X8WIR9</accession>
<dbReference type="InterPro" id="IPR032675">
    <property type="entry name" value="LRR_dom_sf"/>
</dbReference>
<keyword evidence="3" id="KW-0677">Repeat</keyword>
<evidence type="ECO:0000259" key="7">
    <source>
        <dbReference type="Pfam" id="PF00931"/>
    </source>
</evidence>
<dbReference type="FunFam" id="3.40.50.300:FF:001091">
    <property type="entry name" value="Probable disease resistance protein At1g61300"/>
    <property type="match status" value="1"/>
</dbReference>
<evidence type="ECO:0000313" key="12">
    <source>
        <dbReference type="Proteomes" id="UP000298416"/>
    </source>
</evidence>
<dbReference type="Gene3D" id="1.10.10.10">
    <property type="entry name" value="Winged helix-like DNA-binding domain superfamily/Winged helix DNA-binding domain"/>
    <property type="match status" value="1"/>
</dbReference>
<dbReference type="PROSITE" id="PS51450">
    <property type="entry name" value="LRR"/>
    <property type="match status" value="1"/>
</dbReference>
<dbReference type="InterPro" id="IPR036388">
    <property type="entry name" value="WH-like_DNA-bd_sf"/>
</dbReference>
<keyword evidence="2" id="KW-0433">Leucine-rich repeat</keyword>
<dbReference type="SUPFAM" id="SSF52540">
    <property type="entry name" value="P-loop containing nucleoside triphosphate hydrolases"/>
    <property type="match status" value="1"/>
</dbReference>
<evidence type="ECO:0008006" key="13">
    <source>
        <dbReference type="Google" id="ProtNLM"/>
    </source>
</evidence>
<evidence type="ECO:0000259" key="9">
    <source>
        <dbReference type="Pfam" id="PF23559"/>
    </source>
</evidence>
<dbReference type="FunFam" id="1.10.10.10:FF:000322">
    <property type="entry name" value="Probable disease resistance protein At1g63360"/>
    <property type="match status" value="1"/>
</dbReference>
<evidence type="ECO:0000256" key="4">
    <source>
        <dbReference type="ARBA" id="ARBA00022741"/>
    </source>
</evidence>
<feature type="domain" description="Disease resistance N-terminal" evidence="8">
    <location>
        <begin position="5"/>
        <end position="93"/>
    </location>
</feature>
<evidence type="ECO:0000259" key="8">
    <source>
        <dbReference type="Pfam" id="PF18052"/>
    </source>
</evidence>
<dbReference type="InterPro" id="IPR038005">
    <property type="entry name" value="RX-like_CC"/>
</dbReference>
<name>A0A8X8WIR9_SALSN</name>
<evidence type="ECO:0000256" key="5">
    <source>
        <dbReference type="ARBA" id="ARBA00022821"/>
    </source>
</evidence>
<dbReference type="AlphaFoldDB" id="A0A8X8WIR9"/>
<dbReference type="SMART" id="SM00369">
    <property type="entry name" value="LRR_TYP"/>
    <property type="match status" value="4"/>
</dbReference>